<dbReference type="PANTHER" id="PTHR21600">
    <property type="entry name" value="MITOCHONDRIAL RNA PSEUDOURIDINE SYNTHASE"/>
    <property type="match status" value="1"/>
</dbReference>
<dbReference type="RefSeq" id="WP_014730440.1">
    <property type="nucleotide sequence ID" value="NC_017934.1"/>
</dbReference>
<dbReference type="Proteomes" id="UP000002881">
    <property type="component" value="Chromosome"/>
</dbReference>
<keyword evidence="4" id="KW-0694">RNA-binding</keyword>
<gene>
    <name evidence="7" type="ORF">Theba_0647</name>
</gene>
<protein>
    <recommendedName>
        <fullName evidence="5">Pseudouridine synthase</fullName>
        <ecNumber evidence="5">5.4.99.-</ecNumber>
    </recommendedName>
</protein>
<dbReference type="InterPro" id="IPR006224">
    <property type="entry name" value="PsdUridine_synth_RluA-like_CS"/>
</dbReference>
<dbReference type="Gene3D" id="3.30.2350.10">
    <property type="entry name" value="Pseudouridine synthase"/>
    <property type="match status" value="1"/>
</dbReference>
<evidence type="ECO:0000256" key="2">
    <source>
        <dbReference type="ARBA" id="ARBA00023235"/>
    </source>
</evidence>
<evidence type="ECO:0000259" key="6">
    <source>
        <dbReference type="SMART" id="SM00363"/>
    </source>
</evidence>
<dbReference type="SMART" id="SM00363">
    <property type="entry name" value="S4"/>
    <property type="match status" value="1"/>
</dbReference>
<dbReference type="InterPro" id="IPR006225">
    <property type="entry name" value="PsdUridine_synth_RluC/D"/>
</dbReference>
<comment type="function">
    <text evidence="5">Responsible for synthesis of pseudouridine from uracil.</text>
</comment>
<dbReference type="STRING" id="660470.Theba_0647"/>
<dbReference type="PROSITE" id="PS01129">
    <property type="entry name" value="PSI_RLU"/>
    <property type="match status" value="1"/>
</dbReference>
<dbReference type="CDD" id="cd02869">
    <property type="entry name" value="PseudoU_synth_RluA_like"/>
    <property type="match status" value="1"/>
</dbReference>
<dbReference type="Gene3D" id="3.10.290.10">
    <property type="entry name" value="RNA-binding S4 domain"/>
    <property type="match status" value="1"/>
</dbReference>
<name>I2F361_9BACT</name>
<feature type="active site" evidence="3">
    <location>
        <position position="139"/>
    </location>
</feature>
<dbReference type="SUPFAM" id="SSF55174">
    <property type="entry name" value="Alpha-L RNA-binding motif"/>
    <property type="match status" value="1"/>
</dbReference>
<dbReference type="HOGENOM" id="CLU_016902_4_4_0"/>
<dbReference type="GO" id="GO:0000455">
    <property type="term" value="P:enzyme-directed rRNA pseudouridine synthesis"/>
    <property type="evidence" value="ECO:0007669"/>
    <property type="project" value="UniProtKB-ARBA"/>
</dbReference>
<evidence type="ECO:0000256" key="4">
    <source>
        <dbReference type="PROSITE-ProRule" id="PRU00182"/>
    </source>
</evidence>
<dbReference type="InterPro" id="IPR036986">
    <property type="entry name" value="S4_RNA-bd_sf"/>
</dbReference>
<dbReference type="PANTHER" id="PTHR21600:SF44">
    <property type="entry name" value="RIBOSOMAL LARGE SUBUNIT PSEUDOURIDINE SYNTHASE D"/>
    <property type="match status" value="1"/>
</dbReference>
<accession>I2F361</accession>
<dbReference type="InterPro" id="IPR050188">
    <property type="entry name" value="RluA_PseudoU_synthase"/>
</dbReference>
<dbReference type="AlphaFoldDB" id="I2F361"/>
<feature type="domain" description="RNA-binding S4" evidence="6">
    <location>
        <begin position="14"/>
        <end position="80"/>
    </location>
</feature>
<dbReference type="GO" id="GO:0003723">
    <property type="term" value="F:RNA binding"/>
    <property type="evidence" value="ECO:0007669"/>
    <property type="project" value="UniProtKB-KW"/>
</dbReference>
<dbReference type="KEGG" id="mpg:Theba_0647"/>
<proteinExistence type="inferred from homology"/>
<dbReference type="InterPro" id="IPR006145">
    <property type="entry name" value="PsdUridine_synth_RsuA/RluA"/>
</dbReference>
<dbReference type="Pfam" id="PF00849">
    <property type="entry name" value="PseudoU_synth_2"/>
    <property type="match status" value="1"/>
</dbReference>
<dbReference type="GO" id="GO:0120159">
    <property type="term" value="F:rRNA pseudouridine synthase activity"/>
    <property type="evidence" value="ECO:0007669"/>
    <property type="project" value="UniProtKB-ARBA"/>
</dbReference>
<comment type="catalytic activity">
    <reaction evidence="5">
        <text>a uridine in RNA = a pseudouridine in RNA</text>
        <dbReference type="Rhea" id="RHEA:48348"/>
        <dbReference type="Rhea" id="RHEA-COMP:12068"/>
        <dbReference type="Rhea" id="RHEA-COMP:12069"/>
        <dbReference type="ChEBI" id="CHEBI:65314"/>
        <dbReference type="ChEBI" id="CHEBI:65315"/>
    </reaction>
</comment>
<dbReference type="EMBL" id="CP003532">
    <property type="protein sequence ID" value="AFK06364.1"/>
    <property type="molecule type" value="Genomic_DNA"/>
</dbReference>
<dbReference type="eggNOG" id="COG0564">
    <property type="taxonomic scope" value="Bacteria"/>
</dbReference>
<evidence type="ECO:0000313" key="8">
    <source>
        <dbReference type="Proteomes" id="UP000002881"/>
    </source>
</evidence>
<dbReference type="NCBIfam" id="TIGR00005">
    <property type="entry name" value="rluA_subfam"/>
    <property type="match status" value="1"/>
</dbReference>
<dbReference type="SUPFAM" id="SSF55120">
    <property type="entry name" value="Pseudouridine synthase"/>
    <property type="match status" value="1"/>
</dbReference>
<dbReference type="CDD" id="cd00165">
    <property type="entry name" value="S4"/>
    <property type="match status" value="1"/>
</dbReference>
<comment type="similarity">
    <text evidence="1 5">Belongs to the pseudouridine synthase RluA family.</text>
</comment>
<sequence>MLQEIIVSSREDGWRLDKVVVEKAPPWVSRTFVQRQIKNSKVFVNSRPRKPSYKVKIGESITFDLPEKPKVASVEPEAIPLKIVFEDRDIIVVNKDPGIIVHPLPRKQTGTLVNALLYHCKDLQGIGGVTRPGIVHRLDKDTSGIIIVAKNDLAHVSLSSQFKSRLTAKEYIALVRGKTPPFGKIDYSIARHPVNRLKMSVNENGKESLTYFQTLSNFSSIASLIIVRPRTGRTHQIRVHMKEKGFPLLGDAVYGKAREDEIFGIKRQMLHAMKLTVSHPRSGIRMTFIARLPEDMKEAIVNLSELEAKR</sequence>
<evidence type="ECO:0000256" key="5">
    <source>
        <dbReference type="RuleBase" id="RU362028"/>
    </source>
</evidence>
<organism evidence="7 8">
    <name type="scientific">Mesotoga prima MesG1.Ag.4.2</name>
    <dbReference type="NCBI Taxonomy" id="660470"/>
    <lineage>
        <taxon>Bacteria</taxon>
        <taxon>Thermotogati</taxon>
        <taxon>Thermotogota</taxon>
        <taxon>Thermotogae</taxon>
        <taxon>Kosmotogales</taxon>
        <taxon>Kosmotogaceae</taxon>
        <taxon>Mesotoga</taxon>
    </lineage>
</organism>
<keyword evidence="2 5" id="KW-0413">Isomerase</keyword>
<evidence type="ECO:0000256" key="1">
    <source>
        <dbReference type="ARBA" id="ARBA00010876"/>
    </source>
</evidence>
<dbReference type="PROSITE" id="PS50889">
    <property type="entry name" value="S4"/>
    <property type="match status" value="1"/>
</dbReference>
<dbReference type="Pfam" id="PF01479">
    <property type="entry name" value="S4"/>
    <property type="match status" value="1"/>
</dbReference>
<dbReference type="EC" id="5.4.99.-" evidence="5"/>
<dbReference type="InterPro" id="IPR020103">
    <property type="entry name" value="PsdUridine_synth_cat_dom_sf"/>
</dbReference>
<reference evidence="7 8" key="1">
    <citation type="journal article" date="2012" name="Genome Biol. Evol.">
        <title>Genome Sequence of the Mesophilic Thermotogales Bacterium Mesotoga prima MesG1.Ag.4.2 Reveals the Largest Thermotogales Genome To Date.</title>
        <authorList>
            <person name="Zhaxybayeva O."/>
            <person name="Swithers K.S."/>
            <person name="Foght J."/>
            <person name="Green A.G."/>
            <person name="Bruce D."/>
            <person name="Detter C."/>
            <person name="Han S."/>
            <person name="Teshima H."/>
            <person name="Han J."/>
            <person name="Woyke T."/>
            <person name="Pitluck S."/>
            <person name="Nolan M."/>
            <person name="Ivanova N."/>
            <person name="Pati A."/>
            <person name="Land M.L."/>
            <person name="Dlutek M."/>
            <person name="Doolittle W.F."/>
            <person name="Noll K.M."/>
            <person name="Nesbo C.L."/>
        </authorList>
    </citation>
    <scope>NUCLEOTIDE SEQUENCE [LARGE SCALE GENOMIC DNA]</scope>
    <source>
        <strain evidence="8">mesG1.Ag.4.2</strain>
    </source>
</reference>
<dbReference type="GeneID" id="87106491"/>
<keyword evidence="8" id="KW-1185">Reference proteome</keyword>
<dbReference type="InterPro" id="IPR002942">
    <property type="entry name" value="S4_RNA-bd"/>
</dbReference>
<evidence type="ECO:0000313" key="7">
    <source>
        <dbReference type="EMBL" id="AFK06364.1"/>
    </source>
</evidence>
<evidence type="ECO:0000256" key="3">
    <source>
        <dbReference type="PIRSR" id="PIRSR606225-1"/>
    </source>
</evidence>